<feature type="domain" description="C2H2-type" evidence="15">
    <location>
        <begin position="1175"/>
        <end position="1202"/>
    </location>
</feature>
<feature type="domain" description="C2H2-type" evidence="15">
    <location>
        <begin position="877"/>
        <end position="904"/>
    </location>
</feature>
<reference evidence="16" key="3">
    <citation type="submission" date="2025-09" db="UniProtKB">
        <authorList>
            <consortium name="Ensembl"/>
        </authorList>
    </citation>
    <scope>IDENTIFICATION</scope>
</reference>
<feature type="domain" description="C2H2-type" evidence="15">
    <location>
        <begin position="934"/>
        <end position="961"/>
    </location>
</feature>
<keyword evidence="4" id="KW-0479">Metal-binding</keyword>
<dbReference type="Gene3D" id="3.30.160.60">
    <property type="entry name" value="Classic Zinc Finger"/>
    <property type="match status" value="14"/>
</dbReference>
<evidence type="ECO:0000256" key="2">
    <source>
        <dbReference type="ARBA" id="ARBA00006991"/>
    </source>
</evidence>
<dbReference type="FunFam" id="3.30.160.60:FF:000774">
    <property type="entry name" value="Zinc finger protein"/>
    <property type="match status" value="1"/>
</dbReference>
<feature type="compositionally biased region" description="Basic and acidic residues" evidence="14">
    <location>
        <begin position="773"/>
        <end position="787"/>
    </location>
</feature>
<dbReference type="FunFam" id="3.30.160.60:FF:000446">
    <property type="entry name" value="Zinc finger protein"/>
    <property type="match status" value="1"/>
</dbReference>
<evidence type="ECO:0000256" key="8">
    <source>
        <dbReference type="ARBA" id="ARBA00023015"/>
    </source>
</evidence>
<evidence type="ECO:0000256" key="6">
    <source>
        <dbReference type="ARBA" id="ARBA00022771"/>
    </source>
</evidence>
<dbReference type="PANTHER" id="PTHR23226">
    <property type="entry name" value="ZINC FINGER AND SCAN DOMAIN-CONTAINING"/>
    <property type="match status" value="1"/>
</dbReference>
<evidence type="ECO:0000256" key="5">
    <source>
        <dbReference type="ARBA" id="ARBA00022737"/>
    </source>
</evidence>
<keyword evidence="8" id="KW-0805">Transcription regulation</keyword>
<evidence type="ECO:0000256" key="1">
    <source>
        <dbReference type="ARBA" id="ARBA00004123"/>
    </source>
</evidence>
<feature type="domain" description="C2H2-type" evidence="15">
    <location>
        <begin position="906"/>
        <end position="933"/>
    </location>
</feature>
<dbReference type="FunFam" id="3.30.160.60:FF:000100">
    <property type="entry name" value="Zinc finger 45-like"/>
    <property type="match status" value="2"/>
</dbReference>
<dbReference type="Pfam" id="PF13912">
    <property type="entry name" value="zf-C2H2_6"/>
    <property type="match status" value="1"/>
</dbReference>
<reference evidence="16 17" key="1">
    <citation type="submission" date="2022-01" db="EMBL/GenBank/DDBJ databases">
        <title>A chromosome-scale genome assembly of the false clownfish, Amphiprion ocellaris.</title>
        <authorList>
            <person name="Ryu T."/>
        </authorList>
    </citation>
    <scope>NUCLEOTIDE SEQUENCE [LARGE SCALE GENOMIC DNA]</scope>
</reference>
<dbReference type="InterPro" id="IPR013087">
    <property type="entry name" value="Znf_C2H2_type"/>
</dbReference>
<keyword evidence="13" id="KW-0175">Coiled coil</keyword>
<evidence type="ECO:0000256" key="12">
    <source>
        <dbReference type="PROSITE-ProRule" id="PRU00042"/>
    </source>
</evidence>
<organism evidence="16 17">
    <name type="scientific">Amphiprion ocellaris</name>
    <name type="common">Clown anemonefish</name>
    <dbReference type="NCBI Taxonomy" id="80972"/>
    <lineage>
        <taxon>Eukaryota</taxon>
        <taxon>Metazoa</taxon>
        <taxon>Chordata</taxon>
        <taxon>Craniata</taxon>
        <taxon>Vertebrata</taxon>
        <taxon>Euteleostomi</taxon>
        <taxon>Actinopterygii</taxon>
        <taxon>Neopterygii</taxon>
        <taxon>Teleostei</taxon>
        <taxon>Neoteleostei</taxon>
        <taxon>Acanthomorphata</taxon>
        <taxon>Ovalentaria</taxon>
        <taxon>Pomacentridae</taxon>
        <taxon>Amphiprion</taxon>
    </lineage>
</organism>
<feature type="compositionally biased region" description="Polar residues" evidence="14">
    <location>
        <begin position="410"/>
        <end position="430"/>
    </location>
</feature>
<dbReference type="AlphaFoldDB" id="A0A3Q1B5E2"/>
<dbReference type="OMA" id="HHLTMTI"/>
<feature type="region of interest" description="Disordered" evidence="14">
    <location>
        <begin position="519"/>
        <end position="601"/>
    </location>
</feature>
<feature type="domain" description="C2H2-type" evidence="15">
    <location>
        <begin position="1147"/>
        <end position="1174"/>
    </location>
</feature>
<evidence type="ECO:0000313" key="16">
    <source>
        <dbReference type="Ensembl" id="ENSAOCP00000009387.2"/>
    </source>
</evidence>
<keyword evidence="17" id="KW-1185">Reference proteome</keyword>
<feature type="domain" description="C2H2-type" evidence="15">
    <location>
        <begin position="1203"/>
        <end position="1230"/>
    </location>
</feature>
<dbReference type="Proteomes" id="UP001501940">
    <property type="component" value="Chromosome 7"/>
</dbReference>
<evidence type="ECO:0000313" key="17">
    <source>
        <dbReference type="Proteomes" id="UP001501940"/>
    </source>
</evidence>
<dbReference type="FunFam" id="3.30.160.60:FF:001156">
    <property type="entry name" value="Zinc finger protein 407"/>
    <property type="match status" value="1"/>
</dbReference>
<feature type="domain" description="C2H2-type" evidence="15">
    <location>
        <begin position="990"/>
        <end position="1017"/>
    </location>
</feature>
<evidence type="ECO:0000256" key="11">
    <source>
        <dbReference type="ARBA" id="ARBA00023242"/>
    </source>
</evidence>
<evidence type="ECO:0000256" key="7">
    <source>
        <dbReference type="ARBA" id="ARBA00022833"/>
    </source>
</evidence>
<dbReference type="InterPro" id="IPR036236">
    <property type="entry name" value="Znf_C2H2_sf"/>
</dbReference>
<keyword evidence="10" id="KW-0804">Transcription</keyword>
<feature type="compositionally biased region" description="Basic and acidic residues" evidence="14">
    <location>
        <begin position="794"/>
        <end position="805"/>
    </location>
</feature>
<evidence type="ECO:0000256" key="9">
    <source>
        <dbReference type="ARBA" id="ARBA00023125"/>
    </source>
</evidence>
<feature type="compositionally biased region" description="Basic and acidic residues" evidence="14">
    <location>
        <begin position="527"/>
        <end position="548"/>
    </location>
</feature>
<dbReference type="GeneTree" id="ENSGT00940000167283"/>
<name>A0A3Q1B5E2_AMPOC</name>
<comment type="subcellular location">
    <subcellularLocation>
        <location evidence="1">Nucleus</location>
    </subcellularLocation>
</comment>
<feature type="compositionally biased region" description="Basic and acidic residues" evidence="14">
    <location>
        <begin position="157"/>
        <end position="168"/>
    </location>
</feature>
<feature type="domain" description="C2H2-type" evidence="15">
    <location>
        <begin position="1046"/>
        <end position="1073"/>
    </location>
</feature>
<feature type="region of interest" description="Disordered" evidence="14">
    <location>
        <begin position="350"/>
        <end position="507"/>
    </location>
</feature>
<feature type="coiled-coil region" evidence="13">
    <location>
        <begin position="635"/>
        <end position="662"/>
    </location>
</feature>
<dbReference type="PROSITE" id="PS00028">
    <property type="entry name" value="ZINC_FINGER_C2H2_1"/>
    <property type="match status" value="15"/>
</dbReference>
<feature type="domain" description="C2H2-type" evidence="15">
    <location>
        <begin position="1231"/>
        <end position="1258"/>
    </location>
</feature>
<protein>
    <recommendedName>
        <fullName evidence="15">C2H2-type domain-containing protein</fullName>
    </recommendedName>
</protein>
<feature type="compositionally biased region" description="Low complexity" evidence="14">
    <location>
        <begin position="550"/>
        <end position="564"/>
    </location>
</feature>
<feature type="domain" description="C2H2-type" evidence="15">
    <location>
        <begin position="962"/>
        <end position="989"/>
    </location>
</feature>
<dbReference type="SUPFAM" id="SSF57667">
    <property type="entry name" value="beta-beta-alpha zinc fingers"/>
    <property type="match status" value="8"/>
</dbReference>
<dbReference type="PANTHER" id="PTHR23226:SF389">
    <property type="entry name" value="GASTRULA ZINC FINGER PROTEIN XLCGF57.1-LIKE-RELATED"/>
    <property type="match status" value="1"/>
</dbReference>
<feature type="domain" description="C2H2-type" evidence="15">
    <location>
        <begin position="1119"/>
        <end position="1146"/>
    </location>
</feature>
<reference evidence="16" key="2">
    <citation type="submission" date="2025-08" db="UniProtKB">
        <authorList>
            <consortium name="Ensembl"/>
        </authorList>
    </citation>
    <scope>IDENTIFICATION</scope>
</reference>
<feature type="compositionally biased region" description="Polar residues" evidence="14">
    <location>
        <begin position="481"/>
        <end position="503"/>
    </location>
</feature>
<feature type="compositionally biased region" description="Basic and acidic residues" evidence="14">
    <location>
        <begin position="175"/>
        <end position="184"/>
    </location>
</feature>
<dbReference type="InterPro" id="IPR039482">
    <property type="entry name" value="NYAP_N"/>
</dbReference>
<feature type="compositionally biased region" description="Basic and acidic residues" evidence="14">
    <location>
        <begin position="369"/>
        <end position="390"/>
    </location>
</feature>
<dbReference type="InterPro" id="IPR029353">
    <property type="entry name" value="NYAP_C"/>
</dbReference>
<evidence type="ECO:0000256" key="13">
    <source>
        <dbReference type="SAM" id="Coils"/>
    </source>
</evidence>
<keyword evidence="6 12" id="KW-0863">Zinc-finger</keyword>
<evidence type="ECO:0000256" key="3">
    <source>
        <dbReference type="ARBA" id="ARBA00022553"/>
    </source>
</evidence>
<feature type="domain" description="C2H2-type" evidence="15">
    <location>
        <begin position="815"/>
        <end position="842"/>
    </location>
</feature>
<evidence type="ECO:0000256" key="14">
    <source>
        <dbReference type="SAM" id="MobiDB-lite"/>
    </source>
</evidence>
<feature type="domain" description="C2H2-type" evidence="15">
    <location>
        <begin position="841"/>
        <end position="868"/>
    </location>
</feature>
<keyword evidence="5" id="KW-0677">Repeat</keyword>
<evidence type="ECO:0000256" key="4">
    <source>
        <dbReference type="ARBA" id="ARBA00022723"/>
    </source>
</evidence>
<dbReference type="FunFam" id="3.30.160.60:FF:000624">
    <property type="entry name" value="zinc finger protein 697"/>
    <property type="match status" value="1"/>
</dbReference>
<feature type="domain" description="C2H2-type" evidence="15">
    <location>
        <begin position="1259"/>
        <end position="1289"/>
    </location>
</feature>
<dbReference type="FunFam" id="3.30.160.60:FF:000135">
    <property type="entry name" value="Zinc finger protein 358"/>
    <property type="match status" value="1"/>
</dbReference>
<accession>A0A3Q1B5E2</accession>
<evidence type="ECO:0000256" key="10">
    <source>
        <dbReference type="ARBA" id="ARBA00023163"/>
    </source>
</evidence>
<feature type="compositionally biased region" description="Low complexity" evidence="14">
    <location>
        <begin position="141"/>
        <end position="154"/>
    </location>
</feature>
<dbReference type="FunFam" id="3.30.160.60:FF:001715">
    <property type="match status" value="1"/>
</dbReference>
<sequence length="1309" mass="147608">MMSQEEASSFRRFFQYVEDSGLRTYDGLVIQNASDIARESDRIRNQTNWTYLQEKHQKKRRQEEAIKRIGEDVAMATDGAYSGKHFRMGFMTMPAPQDRLPPPNQGFTVRSQSLHSVGGGDDDSNHNRKQPPPKPKRDPNTKLSSSSETVDGSSGLTKRDHQETKETPEQAEAQCHFHTEDSKKRPPPKPKRNPNTQLSTSFDESYIRNHSNKKSSLRWDKTSSQSQSPASRDTDDEEPVYIEMVGNIMRELKGQKAGEDEQSESVYEEMKYPILEDFLQDAQSAIMYPDAWSSRGSLCDIPPPFPNLLTHRPPLLVFPAAPAQCSPNSDESPLTPLDVTRLPMLENVSYSKSGGVEHPQTSTHHRKERDRDQDRDRNRDRDRDRDRDPPSAHTITSSGRSSAPPLPSNIYKSSSSTHSGHGYPRSQSACPSPVSMGRSLTPLSLKRPPPYDTLVAGGSMPRSSSSSSSSSHRAGEGGAKLSNSSSTHGSMQNMSMRSQTPTSPLEELNNLFTSGRQVMKRVSGGRKSKEGEGDCKSLPRHSSKDRDGQSSPVSSRMGRSSVSPTMMLSGGESKSACKLGRSASTSGVPSPGGTPQRHLHEPHYPVLSQDQLNAVLDVMSREAVRKICSVFRELYMTVVTENEALKDKLKRLDSEKPKIQKNIRALNSPTVYKIQPPGGQSSPDGHHLTMTILSSNGPQVPMVIISPPLHAPIIAQNSPHPQDIQTEVFLETTDPEPSPDTALPSDITPPPVARPVAELPGADTAEEAAAAETKMENVKEKHEDQKVTESQTALREEQKEQERRRRRELYKDKRFFCELCSKGFHQKYQLMKHVSCHLKPFPCNSCDKGFYRAQTLHKHQLSHQLREAQENDPDNLLRCDQCDRKFRLLRQLRVHQASHRLEKSPLKCHACERTFTSASALRYHEVSHAKVKPFMCDVCGKSFTRKKSLREHQTVHTGARPYACQTCGKNFSTASNLRVHKRSHSEERPYKCSECNKAFKCKMGLLQHRVVHSGEKPFMCQTCGLSFGLKYNFQRHVRLHNGEKPFRCAKCGEGFTGTWALKTHMLVHGVEKPFMCDLCGKTFFYNCQLRKHLQLVHGGPDRGKSGETGRRRSTGVKPFGCKTCLKSFSSSTTLRTHEKSHAQNKEFNCDACGKAFHLRHLYLYHLRQHSGDRPHICSICQKGFLLASQLKQHELLHTGVKPHRCQQCGKQFRTPQNYHRHQLVHTGEKPYQCAVCSRNFRQSNQLKSHMQIHTGIKLYSCQRCLHGFSDSRQLKKHRCGDDAHTLLESTGKCKKQRDVFPWTDDFTQQ</sequence>
<keyword evidence="11" id="KW-0539">Nucleus</keyword>
<keyword evidence="9" id="KW-0238">DNA-binding</keyword>
<dbReference type="Ensembl" id="ENSAOCT00000016104.2">
    <property type="protein sequence ID" value="ENSAOCP00000009387.2"/>
    <property type="gene ID" value="ENSAOCG00000013492.2"/>
</dbReference>
<dbReference type="Pfam" id="PF15439">
    <property type="entry name" value="NYAP_N"/>
    <property type="match status" value="1"/>
</dbReference>
<proteinExistence type="inferred from homology"/>
<dbReference type="Pfam" id="PF00096">
    <property type="entry name" value="zf-C2H2"/>
    <property type="match status" value="6"/>
</dbReference>
<dbReference type="PROSITE" id="PS50157">
    <property type="entry name" value="ZINC_FINGER_C2H2_2"/>
    <property type="match status" value="16"/>
</dbReference>
<dbReference type="GO" id="GO:0005634">
    <property type="term" value="C:nucleus"/>
    <property type="evidence" value="ECO:0007669"/>
    <property type="project" value="UniProtKB-SubCell"/>
</dbReference>
<feature type="region of interest" description="Disordered" evidence="14">
    <location>
        <begin position="92"/>
        <end position="240"/>
    </location>
</feature>
<dbReference type="SMART" id="SM00355">
    <property type="entry name" value="ZnF_C2H2"/>
    <property type="match status" value="16"/>
</dbReference>
<keyword evidence="3" id="KW-0597">Phosphoprotein</keyword>
<dbReference type="GO" id="GO:0000978">
    <property type="term" value="F:RNA polymerase II cis-regulatory region sequence-specific DNA binding"/>
    <property type="evidence" value="ECO:0007669"/>
    <property type="project" value="TreeGrafter"/>
</dbReference>
<dbReference type="Pfam" id="PF15452">
    <property type="entry name" value="NYAP_C"/>
    <property type="match status" value="2"/>
</dbReference>
<dbReference type="GO" id="GO:0000981">
    <property type="term" value="F:DNA-binding transcription factor activity, RNA polymerase II-specific"/>
    <property type="evidence" value="ECO:0007669"/>
    <property type="project" value="TreeGrafter"/>
</dbReference>
<dbReference type="FunFam" id="3.30.160.60:FF:000005">
    <property type="entry name" value="Zinc finger protein 14 homolog"/>
    <property type="match status" value="1"/>
</dbReference>
<keyword evidence="7" id="KW-0862">Zinc</keyword>
<feature type="domain" description="C2H2-type" evidence="15">
    <location>
        <begin position="1074"/>
        <end position="1102"/>
    </location>
</feature>
<feature type="compositionally biased region" description="Polar residues" evidence="14">
    <location>
        <begin position="105"/>
        <end position="115"/>
    </location>
</feature>
<evidence type="ECO:0000259" key="15">
    <source>
        <dbReference type="PROSITE" id="PS50157"/>
    </source>
</evidence>
<comment type="similarity">
    <text evidence="2">Belongs to the krueppel C2H2-type zinc-finger protein family.</text>
</comment>
<feature type="region of interest" description="Disordered" evidence="14">
    <location>
        <begin position="732"/>
        <end position="805"/>
    </location>
</feature>
<dbReference type="FunFam" id="3.30.160.60:FF:001289">
    <property type="entry name" value="Zinc finger protein 574"/>
    <property type="match status" value="1"/>
</dbReference>
<feature type="domain" description="C2H2-type" evidence="15">
    <location>
        <begin position="1018"/>
        <end position="1045"/>
    </location>
</feature>
<feature type="compositionally biased region" description="Polar residues" evidence="14">
    <location>
        <begin position="222"/>
        <end position="231"/>
    </location>
</feature>
<dbReference type="GO" id="GO:0008270">
    <property type="term" value="F:zinc ion binding"/>
    <property type="evidence" value="ECO:0007669"/>
    <property type="project" value="UniProtKB-KW"/>
</dbReference>